<dbReference type="CDD" id="cd01071">
    <property type="entry name" value="PBP2_PhnD_like"/>
    <property type="match status" value="1"/>
</dbReference>
<evidence type="ECO:0000313" key="2">
    <source>
        <dbReference type="EMBL" id="BAL56702.1"/>
    </source>
</evidence>
<sequence>MGARRFAGAVVVLAVAIVAAAGAAQVRRPWVLAFVPSLDAQRVLATGRTLERMLEVATGLEFEATVPTSYAATIEAMCAGRADVAFFAPLAYVLAHQRCGAEVKLISIRFDRPYYGAQILVSADAGIRRLADLRGKRFAYVDPASTSGYLYPAVHIKRAGFDPNRFFSQTVFAGGHDKVVLAIYQGQVEGGATFGDEFGNDARDRVERQFPDVKRKVVVLEYVKPYIPNDTVSFRKGLEPELVERVVKALFRIAQTSSGRQAIHELYQHEGYATYEDLVTKYKVDRREFPNLDAYFNPIREAVRTLGIDLTRLVR</sequence>
<dbReference type="GO" id="GO:0055085">
    <property type="term" value="P:transmembrane transport"/>
    <property type="evidence" value="ECO:0007669"/>
    <property type="project" value="InterPro"/>
</dbReference>
<reference evidence="2" key="1">
    <citation type="journal article" date="2005" name="Environ. Microbiol.">
        <title>Genetic and functional properties of uncultivated thermophilic crenarchaeotes from a subsurface gold mine as revealed by analysis of genome fragments.</title>
        <authorList>
            <person name="Nunoura T."/>
            <person name="Hirayama H."/>
            <person name="Takami H."/>
            <person name="Oida H."/>
            <person name="Nishi S."/>
            <person name="Shimamura S."/>
            <person name="Suzuki Y."/>
            <person name="Inagaki F."/>
            <person name="Takai K."/>
            <person name="Nealson K.H."/>
            <person name="Horikoshi K."/>
        </authorList>
    </citation>
    <scope>NUCLEOTIDE SEQUENCE</scope>
</reference>
<dbReference type="InterPro" id="IPR005770">
    <property type="entry name" value="PhnD"/>
</dbReference>
<reference evidence="2" key="2">
    <citation type="journal article" date="2012" name="PLoS ONE">
        <title>A Deeply Branching Thermophilic Bacterium with an Ancient Acetyl-CoA Pathway Dominates a Subsurface Ecosystem.</title>
        <authorList>
            <person name="Takami H."/>
            <person name="Noguchi H."/>
            <person name="Takaki Y."/>
            <person name="Uchiyama I."/>
            <person name="Toyoda A."/>
            <person name="Nishi S."/>
            <person name="Chee G.-J."/>
            <person name="Arai W."/>
            <person name="Nunoura T."/>
            <person name="Itoh T."/>
            <person name="Hattori M."/>
            <person name="Takai K."/>
        </authorList>
    </citation>
    <scope>NUCLEOTIDE SEQUENCE</scope>
</reference>
<dbReference type="Pfam" id="PF12974">
    <property type="entry name" value="Phosphonate-bd"/>
    <property type="match status" value="1"/>
</dbReference>
<gene>
    <name evidence="2" type="ORF">HGMM_F42E07C04</name>
</gene>
<organism evidence="2">
    <name type="scientific">uncultured prokaryote</name>
    <dbReference type="NCBI Taxonomy" id="198431"/>
    <lineage>
        <taxon>unclassified sequences</taxon>
        <taxon>environmental samples</taxon>
    </lineage>
</organism>
<evidence type="ECO:0000256" key="1">
    <source>
        <dbReference type="ARBA" id="ARBA00022729"/>
    </source>
</evidence>
<proteinExistence type="predicted"/>
<dbReference type="NCBIfam" id="TIGR01098">
    <property type="entry name" value="3A0109s03R"/>
    <property type="match status" value="1"/>
</dbReference>
<dbReference type="AlphaFoldDB" id="H5SKL6"/>
<protein>
    <submittedName>
        <fullName evidence="2">Phosphonate transport system substrate-binding protein</fullName>
    </submittedName>
</protein>
<dbReference type="PANTHER" id="PTHR35841:SF1">
    <property type="entry name" value="PHOSPHONATES-BINDING PERIPLASMIC PROTEIN"/>
    <property type="match status" value="1"/>
</dbReference>
<dbReference type="PANTHER" id="PTHR35841">
    <property type="entry name" value="PHOSPHONATES-BINDING PERIPLASMIC PROTEIN"/>
    <property type="match status" value="1"/>
</dbReference>
<dbReference type="EMBL" id="AP011756">
    <property type="protein sequence ID" value="BAL56702.1"/>
    <property type="molecule type" value="Genomic_DNA"/>
</dbReference>
<dbReference type="SUPFAM" id="SSF53850">
    <property type="entry name" value="Periplasmic binding protein-like II"/>
    <property type="match status" value="1"/>
</dbReference>
<dbReference type="Gene3D" id="3.40.190.10">
    <property type="entry name" value="Periplasmic binding protein-like II"/>
    <property type="match status" value="2"/>
</dbReference>
<accession>H5SKL6</accession>
<keyword evidence="1" id="KW-0732">Signal</keyword>
<name>H5SKL6_9ZZZZ</name>